<feature type="compositionally biased region" description="Low complexity" evidence="1">
    <location>
        <begin position="21"/>
        <end position="42"/>
    </location>
</feature>
<feature type="region of interest" description="Disordered" evidence="1">
    <location>
        <begin position="1"/>
        <end position="50"/>
    </location>
</feature>
<protein>
    <recommendedName>
        <fullName evidence="4">Alpha/beta hydrolase family</fullName>
    </recommendedName>
</protein>
<gene>
    <name evidence="2" type="ORF">NCTC11636_01620</name>
</gene>
<organism evidence="2 3">
    <name type="scientific">Actinomyces howellii</name>
    <dbReference type="NCBI Taxonomy" id="52771"/>
    <lineage>
        <taxon>Bacteria</taxon>
        <taxon>Bacillati</taxon>
        <taxon>Actinomycetota</taxon>
        <taxon>Actinomycetes</taxon>
        <taxon>Actinomycetales</taxon>
        <taxon>Actinomycetaceae</taxon>
        <taxon>Actinomyces</taxon>
    </lineage>
</organism>
<dbReference type="OrthoDB" id="5095936at2"/>
<dbReference type="InterPro" id="IPR029058">
    <property type="entry name" value="AB_hydrolase_fold"/>
</dbReference>
<accession>A0A3S4SNB1</accession>
<dbReference type="SUPFAM" id="SSF53474">
    <property type="entry name" value="alpha/beta-Hydrolases"/>
    <property type="match status" value="1"/>
</dbReference>
<dbReference type="RefSeq" id="WP_126382668.1">
    <property type="nucleotide sequence ID" value="NZ_LR134350.1"/>
</dbReference>
<evidence type="ECO:0000313" key="3">
    <source>
        <dbReference type="Proteomes" id="UP000266895"/>
    </source>
</evidence>
<dbReference type="EMBL" id="LR134350">
    <property type="protein sequence ID" value="VEG28594.1"/>
    <property type="molecule type" value="Genomic_DNA"/>
</dbReference>
<reference evidence="2 3" key="1">
    <citation type="submission" date="2018-12" db="EMBL/GenBank/DDBJ databases">
        <authorList>
            <consortium name="Pathogen Informatics"/>
        </authorList>
    </citation>
    <scope>NUCLEOTIDE SEQUENCE [LARGE SCALE GENOMIC DNA]</scope>
    <source>
        <strain evidence="2 3">NCTC11636</strain>
    </source>
</reference>
<dbReference type="KEGG" id="ahw:NCTC11636_01620"/>
<evidence type="ECO:0000313" key="2">
    <source>
        <dbReference type="EMBL" id="VEG28594.1"/>
    </source>
</evidence>
<sequence>MSPSQQVADPTPEPPPEPAERPVSSATPSSAPADPSEPAGSAGICRPGQLMWPGMQEGTKVFVSGGAYSVSTEDLDDFASTLTTAAQWLEDASVHAGAALAGVRDAVAGDQVSLGGSLAPGAGAQESSAAVSPATGIMPWAVAGAIHPAFYTLLNLAVSPLLTVPTAQPLTQLAFELRRLTAITQIETLTGSLDECAAALHDLASQVSAASETYGVAESAAGTTPTAISMWLSAARLLGYSPGWKTASSLLALAGVITRALGLTGPGLASEDQAAVVQNAQVLLQDADLADWVAEDLTVLVILAGLGARAQGPVSPTIEQYLAGIAEDIDEPISRKLPDQVQVGSRMVETSSLTPMQRVAYYLAMLSESTGEDWHGRRTGVTVTPRGGQGMTVPPGVEDPFGLGTTVTAMGAEDWRRGRTVTGGTFARSGHARSADSAGDPLTLDSVSGLIEYADSVKATDSDSGAISILRTTHEDGTNSWVVVIPGTSDWGVGSSNPQDQLTNFEAVSGRPTDMEAAVVTAMRQAGIQPGEPVGLYGHSQGGATAVNIASDPAIAEQFDITSVLTAGAPTAGAVLPSDVTAVHVEDVRDSVPALDGALTPRTTSRTVVTIDSNDSGIEGNPHGQSVYAQTTEGMAGHPSIDEYNEGLAALTGVGEDGAQTTEMIFDITRESAGVPDDPPVDPPTYPPGSYLPGAPLGQYYPYPANPSP</sequence>
<feature type="compositionally biased region" description="Pro residues" evidence="1">
    <location>
        <begin position="677"/>
        <end position="687"/>
    </location>
</feature>
<proteinExistence type="predicted"/>
<keyword evidence="3" id="KW-1185">Reference proteome</keyword>
<dbReference type="AlphaFoldDB" id="A0A3S4SNB1"/>
<evidence type="ECO:0008006" key="4">
    <source>
        <dbReference type="Google" id="ProtNLM"/>
    </source>
</evidence>
<name>A0A3S4SNB1_9ACTO</name>
<evidence type="ECO:0000256" key="1">
    <source>
        <dbReference type="SAM" id="MobiDB-lite"/>
    </source>
</evidence>
<dbReference type="Gene3D" id="3.40.50.1820">
    <property type="entry name" value="alpha/beta hydrolase"/>
    <property type="match status" value="1"/>
</dbReference>
<dbReference type="Proteomes" id="UP000266895">
    <property type="component" value="Chromosome"/>
</dbReference>
<feature type="region of interest" description="Disordered" evidence="1">
    <location>
        <begin position="670"/>
        <end position="709"/>
    </location>
</feature>